<dbReference type="SMART" id="SM00325">
    <property type="entry name" value="RhoGEF"/>
    <property type="match status" value="1"/>
</dbReference>
<dbReference type="PROSITE" id="PS51506">
    <property type="entry name" value="CBL_PTB"/>
    <property type="match status" value="1"/>
</dbReference>
<evidence type="ECO:0000256" key="1">
    <source>
        <dbReference type="ARBA" id="ARBA00022999"/>
    </source>
</evidence>
<evidence type="ECO:0000259" key="3">
    <source>
        <dbReference type="PROSITE" id="PS50001"/>
    </source>
</evidence>
<feature type="domain" description="SH2" evidence="3">
    <location>
        <begin position="268"/>
        <end position="348"/>
    </location>
</feature>
<feature type="domain" description="SH2" evidence="3">
    <location>
        <begin position="364"/>
        <end position="435"/>
    </location>
</feature>
<evidence type="ECO:0000256" key="2">
    <source>
        <dbReference type="PROSITE-ProRule" id="PRU00191"/>
    </source>
</evidence>
<dbReference type="InterPro" id="IPR001331">
    <property type="entry name" value="GDS_CDC24_CS"/>
</dbReference>
<dbReference type="AlphaFoldDB" id="A0A7S1VQ07"/>
<dbReference type="GO" id="GO:0001784">
    <property type="term" value="F:phosphotyrosine residue binding"/>
    <property type="evidence" value="ECO:0007669"/>
    <property type="project" value="InterPro"/>
</dbReference>
<dbReference type="Pfam" id="PF00169">
    <property type="entry name" value="PH"/>
    <property type="match status" value="1"/>
</dbReference>
<evidence type="ECO:0000259" key="6">
    <source>
        <dbReference type="PROSITE" id="PS51506"/>
    </source>
</evidence>
<dbReference type="PROSITE" id="PS50003">
    <property type="entry name" value="PH_DOMAIN"/>
    <property type="match status" value="1"/>
</dbReference>
<dbReference type="Gene3D" id="2.30.29.30">
    <property type="entry name" value="Pleckstrin-homology domain (PH domain)/Phosphotyrosine-binding domain (PTB)"/>
    <property type="match status" value="1"/>
</dbReference>
<dbReference type="Pfam" id="PF00017">
    <property type="entry name" value="SH2"/>
    <property type="match status" value="2"/>
</dbReference>
<dbReference type="GO" id="GO:0035556">
    <property type="term" value="P:intracellular signal transduction"/>
    <property type="evidence" value="ECO:0007669"/>
    <property type="project" value="InterPro"/>
</dbReference>
<feature type="domain" description="DH" evidence="5">
    <location>
        <begin position="459"/>
        <end position="642"/>
    </location>
</feature>
<gene>
    <name evidence="7" type="ORF">SSP0437_LOCUS10222</name>
</gene>
<dbReference type="Gene3D" id="1.20.900.10">
    <property type="entry name" value="Dbl homology (DH) domain"/>
    <property type="match status" value="1"/>
</dbReference>
<sequence>MHHVKRKESKRHTLKVGAKGIAAAGLLNPATSGNFVAELGKVKVETASIVQLLSSQRPDDVQELVTTAQKALKTLDRLFARAGHSQATNVLQSKLLMDAVDKLNYIVTDYIDLLKDLTAKGTLAKTLTSSRGRRKFEQLNSALLVETTVLEELSEDMLASHDTEYQKLPQFDTTPEEKVEIDDPEGHALWVDLFGDTAFMVDVNKLVKGLMRALEVNLTTAERTILLLVFDPSNTGTISSLRWNEFLKGFGPMSACLHNLQSMLAKPWFHGFLSRDDATKLLEVEPVGTYMVRFSSTKPGSFSLAHTMAQGKVNHVIIHTRSNGFAIREDNAKEKLFPTVQHLVDAYEGILVQPYMQTFPRQLWWHGDISGDEASDLLKGRKPGTFLIRFSATQRGCFASSYVGQDGTIEKGLIVGSPTGYQMSGKTFTSMEEIVASLVHWGIFSEPYKNTTNEVNDKQRHKIVSEIVSTEVSYLRSLQTAIDLFLNEFRKNPKVKPEDTETIFGNIEQIVSLHTNMLQKLEAAMAHWDPDDTRLGGLFLELCPLLVPVYSPYVNNYTESIKLLDRLAENKQFAVWVRALLDKQREQNALSSFLITPVQRIPRYILLLADLAKHTPGAHSDYDDLSDAIEGLRRAAAAVNDSKRVQEDQLEVKQLMNKITDLGEDIAEMGRSLVREGRLIPLEEGKVKSSDYYVFLFSDMMLVTKRKGKLFKHKFKVPLVSAQVLSLPDAGGLKNQLRVASLEGEWTFVGDNPEDRDQWLAKMKNCVTKIQEQHSGNASVLAQSAKTAKMMGL</sequence>
<dbReference type="CDD" id="cd00173">
    <property type="entry name" value="SH2"/>
    <property type="match status" value="2"/>
</dbReference>
<name>A0A7S1VQ07_9EUKA</name>
<dbReference type="InterPro" id="IPR051092">
    <property type="entry name" value="FYVE_RhoGEF_PH"/>
</dbReference>
<dbReference type="PANTHER" id="PTHR12673">
    <property type="entry name" value="FACIOGENITAL DYSPLASIA PROTEIN"/>
    <property type="match status" value="1"/>
</dbReference>
<feature type="domain" description="Cbl-PTB" evidence="6">
    <location>
        <begin position="28"/>
        <end position="350"/>
    </location>
</feature>
<dbReference type="EMBL" id="HBGL01013077">
    <property type="protein sequence ID" value="CAD9305138.1"/>
    <property type="molecule type" value="Transcribed_RNA"/>
</dbReference>
<dbReference type="SUPFAM" id="SSF50729">
    <property type="entry name" value="PH domain-like"/>
    <property type="match status" value="1"/>
</dbReference>
<dbReference type="PROSITE" id="PS50001">
    <property type="entry name" value="SH2"/>
    <property type="match status" value="2"/>
</dbReference>
<evidence type="ECO:0000259" key="4">
    <source>
        <dbReference type="PROSITE" id="PS50003"/>
    </source>
</evidence>
<protein>
    <submittedName>
        <fullName evidence="7">Uncharacterized protein</fullName>
    </submittedName>
</protein>
<dbReference type="PROSITE" id="PS50010">
    <property type="entry name" value="DH_2"/>
    <property type="match status" value="1"/>
</dbReference>
<dbReference type="CDD" id="cd00160">
    <property type="entry name" value="RhoGEF"/>
    <property type="match status" value="1"/>
</dbReference>
<dbReference type="InterPro" id="IPR000980">
    <property type="entry name" value="SH2"/>
</dbReference>
<reference evidence="7" key="1">
    <citation type="submission" date="2021-01" db="EMBL/GenBank/DDBJ databases">
        <authorList>
            <person name="Corre E."/>
            <person name="Pelletier E."/>
            <person name="Niang G."/>
            <person name="Scheremetjew M."/>
            <person name="Finn R."/>
            <person name="Kale V."/>
            <person name="Holt S."/>
            <person name="Cochrane G."/>
            <person name="Meng A."/>
            <person name="Brown T."/>
            <person name="Cohen L."/>
        </authorList>
    </citation>
    <scope>NUCLEOTIDE SEQUENCE</scope>
    <source>
        <strain evidence="7">ATCC 50979</strain>
    </source>
</reference>
<dbReference type="SUPFAM" id="SSF48065">
    <property type="entry name" value="DBL homology domain (DH-domain)"/>
    <property type="match status" value="1"/>
</dbReference>
<proteinExistence type="predicted"/>
<dbReference type="SMART" id="SM00233">
    <property type="entry name" value="PH"/>
    <property type="match status" value="1"/>
</dbReference>
<dbReference type="PROSITE" id="PS00741">
    <property type="entry name" value="DH_1"/>
    <property type="match status" value="1"/>
</dbReference>
<dbReference type="SMART" id="SM00252">
    <property type="entry name" value="SH2"/>
    <property type="match status" value="2"/>
</dbReference>
<dbReference type="PANTHER" id="PTHR12673:SF159">
    <property type="entry name" value="LD03170P"/>
    <property type="match status" value="1"/>
</dbReference>
<accession>A0A7S1VQ07</accession>
<dbReference type="Pfam" id="PF00621">
    <property type="entry name" value="RhoGEF"/>
    <property type="match status" value="1"/>
</dbReference>
<dbReference type="InterPro" id="IPR011993">
    <property type="entry name" value="PH-like_dom_sf"/>
</dbReference>
<dbReference type="InterPro" id="IPR000219">
    <property type="entry name" value="DH_dom"/>
</dbReference>
<dbReference type="GO" id="GO:0005085">
    <property type="term" value="F:guanyl-nucleotide exchange factor activity"/>
    <property type="evidence" value="ECO:0007669"/>
    <property type="project" value="InterPro"/>
</dbReference>
<organism evidence="7">
    <name type="scientific">Sexangularia sp. CB-2014</name>
    <dbReference type="NCBI Taxonomy" id="1486929"/>
    <lineage>
        <taxon>Eukaryota</taxon>
        <taxon>Amoebozoa</taxon>
        <taxon>Tubulinea</taxon>
        <taxon>Elardia</taxon>
        <taxon>Arcellinida</taxon>
        <taxon>Arcellinida incertae sedis</taxon>
        <taxon>Sexangularia</taxon>
    </lineage>
</organism>
<feature type="domain" description="PH" evidence="4">
    <location>
        <begin position="672"/>
        <end position="768"/>
    </location>
</feature>
<dbReference type="InterPro" id="IPR001849">
    <property type="entry name" value="PH_domain"/>
</dbReference>
<dbReference type="Gene3D" id="3.30.505.10">
    <property type="entry name" value="SH2 domain"/>
    <property type="match status" value="2"/>
</dbReference>
<dbReference type="InterPro" id="IPR024159">
    <property type="entry name" value="Cbl_PTB"/>
</dbReference>
<evidence type="ECO:0000259" key="5">
    <source>
        <dbReference type="PROSITE" id="PS50010"/>
    </source>
</evidence>
<dbReference type="GO" id="GO:0005737">
    <property type="term" value="C:cytoplasm"/>
    <property type="evidence" value="ECO:0007669"/>
    <property type="project" value="TreeGrafter"/>
</dbReference>
<keyword evidence="1 2" id="KW-0727">SH2 domain</keyword>
<dbReference type="InterPro" id="IPR035899">
    <property type="entry name" value="DBL_dom_sf"/>
</dbReference>
<evidence type="ECO:0000313" key="7">
    <source>
        <dbReference type="EMBL" id="CAD9305138.1"/>
    </source>
</evidence>
<dbReference type="InterPro" id="IPR036860">
    <property type="entry name" value="SH2_dom_sf"/>
</dbReference>
<dbReference type="SUPFAM" id="SSF55550">
    <property type="entry name" value="SH2 domain"/>
    <property type="match status" value="2"/>
</dbReference>